<dbReference type="AlphaFoldDB" id="A0ABD0ZC74"/>
<dbReference type="EMBL" id="JBANAX010000827">
    <property type="protein sequence ID" value="KAL1192287.1"/>
    <property type="molecule type" value="Genomic_DNA"/>
</dbReference>
<evidence type="ECO:0000313" key="3">
    <source>
        <dbReference type="Proteomes" id="UP001558713"/>
    </source>
</evidence>
<gene>
    <name evidence="2" type="ORF">V5N11_035727</name>
</gene>
<protein>
    <submittedName>
        <fullName evidence="2">F-box protein</fullName>
    </submittedName>
</protein>
<dbReference type="PANTHER" id="PTHR47123">
    <property type="entry name" value="F-BOX PROTEIN SKIP23"/>
    <property type="match status" value="1"/>
</dbReference>
<proteinExistence type="predicted"/>
<organism evidence="2 3">
    <name type="scientific">Cardamine amara subsp. amara</name>
    <dbReference type="NCBI Taxonomy" id="228776"/>
    <lineage>
        <taxon>Eukaryota</taxon>
        <taxon>Viridiplantae</taxon>
        <taxon>Streptophyta</taxon>
        <taxon>Embryophyta</taxon>
        <taxon>Tracheophyta</taxon>
        <taxon>Spermatophyta</taxon>
        <taxon>Magnoliopsida</taxon>
        <taxon>eudicotyledons</taxon>
        <taxon>Gunneridae</taxon>
        <taxon>Pentapetalae</taxon>
        <taxon>rosids</taxon>
        <taxon>malvids</taxon>
        <taxon>Brassicales</taxon>
        <taxon>Brassicaceae</taxon>
        <taxon>Cardamineae</taxon>
        <taxon>Cardamine</taxon>
    </lineage>
</organism>
<keyword evidence="3" id="KW-1185">Reference proteome</keyword>
<accession>A0ABD0ZC74</accession>
<evidence type="ECO:0000259" key="1">
    <source>
        <dbReference type="SMART" id="SM00256"/>
    </source>
</evidence>
<reference evidence="2 3" key="1">
    <citation type="submission" date="2024-04" db="EMBL/GenBank/DDBJ databases">
        <title>Genome assembly C_amara_ONT_v2.</title>
        <authorList>
            <person name="Yant L."/>
            <person name="Moore C."/>
            <person name="Slenker M."/>
        </authorList>
    </citation>
    <scope>NUCLEOTIDE SEQUENCE [LARGE SCALE GENOMIC DNA]</scope>
    <source>
        <tissue evidence="2">Leaf</tissue>
    </source>
</reference>
<dbReference type="PANTHER" id="PTHR47123:SF8">
    <property type="entry name" value="DUF295 DOMAIN-CONTAINING PROTEIN"/>
    <property type="match status" value="1"/>
</dbReference>
<dbReference type="Proteomes" id="UP001558713">
    <property type="component" value="Unassembled WGS sequence"/>
</dbReference>
<sequence length="142" mass="16318">MADSSKLPTELLKLISGRLETSFEIVNFRSMCSSWRSVVPDMSDNFHQLGMKSHIPSTFNDDDCTLKKIPIFLLRFNTSFGFDNLLAEIRKRESGKPMLMSSPLSRDGITYRRDTKLFNSLTSQIIPFEHYYEVGICNPINQ</sequence>
<dbReference type="InterPro" id="IPR051304">
    <property type="entry name" value="SCF_F-box_domain"/>
</dbReference>
<feature type="domain" description="F-box" evidence="1">
    <location>
        <begin position="7"/>
        <end position="49"/>
    </location>
</feature>
<dbReference type="Pfam" id="PF00646">
    <property type="entry name" value="F-box"/>
    <property type="match status" value="1"/>
</dbReference>
<dbReference type="SMART" id="SM00256">
    <property type="entry name" value="FBOX"/>
    <property type="match status" value="1"/>
</dbReference>
<dbReference type="InterPro" id="IPR001810">
    <property type="entry name" value="F-box_dom"/>
</dbReference>
<comment type="caution">
    <text evidence="2">The sequence shown here is derived from an EMBL/GenBank/DDBJ whole genome shotgun (WGS) entry which is preliminary data.</text>
</comment>
<name>A0ABD0ZC74_CARAN</name>
<evidence type="ECO:0000313" key="2">
    <source>
        <dbReference type="EMBL" id="KAL1192287.1"/>
    </source>
</evidence>